<dbReference type="EMBL" id="JAYWIO010000006">
    <property type="protein sequence ID" value="KAK7255668.1"/>
    <property type="molecule type" value="Genomic_DNA"/>
</dbReference>
<dbReference type="AlphaFoldDB" id="A0AAN9HTK2"/>
<gene>
    <name evidence="2" type="ORF">RIF29_29085</name>
</gene>
<accession>A0AAN9HTK2</accession>
<organism evidence="2 3">
    <name type="scientific">Crotalaria pallida</name>
    <name type="common">Smooth rattlebox</name>
    <name type="synonym">Crotalaria striata</name>
    <dbReference type="NCBI Taxonomy" id="3830"/>
    <lineage>
        <taxon>Eukaryota</taxon>
        <taxon>Viridiplantae</taxon>
        <taxon>Streptophyta</taxon>
        <taxon>Embryophyta</taxon>
        <taxon>Tracheophyta</taxon>
        <taxon>Spermatophyta</taxon>
        <taxon>Magnoliopsida</taxon>
        <taxon>eudicotyledons</taxon>
        <taxon>Gunneridae</taxon>
        <taxon>Pentapetalae</taxon>
        <taxon>rosids</taxon>
        <taxon>fabids</taxon>
        <taxon>Fabales</taxon>
        <taxon>Fabaceae</taxon>
        <taxon>Papilionoideae</taxon>
        <taxon>50 kb inversion clade</taxon>
        <taxon>genistoids sensu lato</taxon>
        <taxon>core genistoids</taxon>
        <taxon>Crotalarieae</taxon>
        <taxon>Crotalaria</taxon>
    </lineage>
</organism>
<comment type="caution">
    <text evidence="2">The sequence shown here is derived from an EMBL/GenBank/DDBJ whole genome shotgun (WGS) entry which is preliminary data.</text>
</comment>
<feature type="compositionally biased region" description="Basic residues" evidence="1">
    <location>
        <begin position="90"/>
        <end position="102"/>
    </location>
</feature>
<dbReference type="Proteomes" id="UP001372338">
    <property type="component" value="Unassembled WGS sequence"/>
</dbReference>
<reference evidence="2 3" key="1">
    <citation type="submission" date="2024-01" db="EMBL/GenBank/DDBJ databases">
        <title>The genomes of 5 underutilized Papilionoideae crops provide insights into root nodulation and disease resistanc.</title>
        <authorList>
            <person name="Yuan L."/>
        </authorList>
    </citation>
    <scope>NUCLEOTIDE SEQUENCE [LARGE SCALE GENOMIC DNA]</scope>
    <source>
        <strain evidence="2">ZHUSHIDOU_FW_LH</strain>
        <tissue evidence="2">Leaf</tissue>
    </source>
</reference>
<keyword evidence="3" id="KW-1185">Reference proteome</keyword>
<feature type="region of interest" description="Disordered" evidence="1">
    <location>
        <begin position="90"/>
        <end position="111"/>
    </location>
</feature>
<proteinExistence type="predicted"/>
<protein>
    <submittedName>
        <fullName evidence="2">Uncharacterized protein</fullName>
    </submittedName>
</protein>
<evidence type="ECO:0000313" key="3">
    <source>
        <dbReference type="Proteomes" id="UP001372338"/>
    </source>
</evidence>
<name>A0AAN9HTK2_CROPI</name>
<sequence>MQRIWWFSNVAAKEGVCGIKNATKVLVNGPIGPSIQNLRKKEVQAATSVSSPFKLATAPVARSNGKKKARKIKQISTFGKKTLATLSLTKRKRGIRQRKSKSRSSSELPTDSGIAAGNLRFWAKKAALEAENLVRLATEAGLSLDHSVEEAVQLFSKLEERDFVAGGSQNECQ</sequence>
<evidence type="ECO:0000313" key="2">
    <source>
        <dbReference type="EMBL" id="KAK7255668.1"/>
    </source>
</evidence>
<evidence type="ECO:0000256" key="1">
    <source>
        <dbReference type="SAM" id="MobiDB-lite"/>
    </source>
</evidence>